<dbReference type="InterPro" id="IPR016192">
    <property type="entry name" value="APOBEC/CMP_deaminase_Zn-bd"/>
</dbReference>
<dbReference type="SUPFAM" id="SSF53927">
    <property type="entry name" value="Cytidine deaminase-like"/>
    <property type="match status" value="1"/>
</dbReference>
<keyword evidence="2" id="KW-0479">Metal-binding</keyword>
<dbReference type="GO" id="GO:0002100">
    <property type="term" value="P:tRNA wobble adenosine to inosine editing"/>
    <property type="evidence" value="ECO:0000318"/>
    <property type="project" value="GO_Central"/>
</dbReference>
<evidence type="ECO:0000259" key="5">
    <source>
        <dbReference type="PROSITE" id="PS51747"/>
    </source>
</evidence>
<keyword evidence="6" id="KW-1185">Reference proteome</keyword>
<dbReference type="GO" id="GO:0052717">
    <property type="term" value="F:tRNA-specific adenosine-34 deaminase activity"/>
    <property type="evidence" value="ECO:0000318"/>
    <property type="project" value="GO_Central"/>
</dbReference>
<dbReference type="Pfam" id="PF00383">
    <property type="entry name" value="dCMP_cyt_deam_1"/>
    <property type="match status" value="1"/>
</dbReference>
<feature type="domain" description="CMP/dCMP-type deaminase" evidence="5">
    <location>
        <begin position="5"/>
        <end position="130"/>
    </location>
</feature>
<evidence type="ECO:0000256" key="4">
    <source>
        <dbReference type="ARBA" id="ARBA00022833"/>
    </source>
</evidence>
<keyword evidence="3" id="KW-0378">Hydrolase</keyword>
<dbReference type="AlphaFoldDB" id="A0A9J7KEK9"/>
<dbReference type="OrthoDB" id="408702at2759"/>
<accession>A0A9J7KEK9</accession>
<evidence type="ECO:0000256" key="3">
    <source>
        <dbReference type="ARBA" id="ARBA00022801"/>
    </source>
</evidence>
<evidence type="ECO:0000313" key="6">
    <source>
        <dbReference type="Proteomes" id="UP000001554"/>
    </source>
</evidence>
<reference evidence="7" key="2">
    <citation type="submission" date="2025-08" db="UniProtKB">
        <authorList>
            <consortium name="RefSeq"/>
        </authorList>
    </citation>
    <scope>IDENTIFICATION</scope>
    <source>
        <strain evidence="7">S238N-H82</strain>
        <tissue evidence="7">Testes</tissue>
    </source>
</reference>
<dbReference type="CDD" id="cd01285">
    <property type="entry name" value="nucleoside_deaminase"/>
    <property type="match status" value="1"/>
</dbReference>
<dbReference type="PROSITE" id="PS00903">
    <property type="entry name" value="CYT_DCMP_DEAMINASES_1"/>
    <property type="match status" value="1"/>
</dbReference>
<dbReference type="PANTHER" id="PTHR11079">
    <property type="entry name" value="CYTOSINE DEAMINASE FAMILY MEMBER"/>
    <property type="match status" value="1"/>
</dbReference>
<dbReference type="GO" id="GO:0008270">
    <property type="term" value="F:zinc ion binding"/>
    <property type="evidence" value="ECO:0007669"/>
    <property type="project" value="InterPro"/>
</dbReference>
<proteinExistence type="predicted"/>
<evidence type="ECO:0000256" key="1">
    <source>
        <dbReference type="ARBA" id="ARBA00001947"/>
    </source>
</evidence>
<dbReference type="PANTHER" id="PTHR11079:SF149">
    <property type="entry name" value="TRNA-SPECIFIC ADENOSINE DEAMINASE 2"/>
    <property type="match status" value="1"/>
</dbReference>
<keyword evidence="4" id="KW-0862">Zinc</keyword>
<dbReference type="PROSITE" id="PS51747">
    <property type="entry name" value="CYT_DCMP_DEAMINASES_2"/>
    <property type="match status" value="1"/>
</dbReference>
<dbReference type="KEGG" id="bfo:118404253"/>
<dbReference type="InterPro" id="IPR016193">
    <property type="entry name" value="Cytidine_deaminase-like"/>
</dbReference>
<dbReference type="Gene3D" id="3.40.140.10">
    <property type="entry name" value="Cytidine Deaminase, domain 2"/>
    <property type="match status" value="1"/>
</dbReference>
<reference evidence="6" key="1">
    <citation type="journal article" date="2020" name="Nat. Ecol. Evol.">
        <title>Deeply conserved synteny resolves early events in vertebrate evolution.</title>
        <authorList>
            <person name="Simakov O."/>
            <person name="Marletaz F."/>
            <person name="Yue J.X."/>
            <person name="O'Connell B."/>
            <person name="Jenkins J."/>
            <person name="Brandt A."/>
            <person name="Calef R."/>
            <person name="Tung C.H."/>
            <person name="Huang T.K."/>
            <person name="Schmutz J."/>
            <person name="Satoh N."/>
            <person name="Yu J.K."/>
            <person name="Putnam N.H."/>
            <person name="Green R.E."/>
            <person name="Rokhsar D.S."/>
        </authorList>
    </citation>
    <scope>NUCLEOTIDE SEQUENCE [LARGE SCALE GENOMIC DNA]</scope>
    <source>
        <strain evidence="6">S238N-H82</strain>
    </source>
</reference>
<dbReference type="InterPro" id="IPR002125">
    <property type="entry name" value="CMP_dCMP_dom"/>
</dbReference>
<organism evidence="6 7">
    <name type="scientific">Branchiostoma floridae</name>
    <name type="common">Florida lancelet</name>
    <name type="synonym">Amphioxus</name>
    <dbReference type="NCBI Taxonomy" id="7739"/>
    <lineage>
        <taxon>Eukaryota</taxon>
        <taxon>Metazoa</taxon>
        <taxon>Chordata</taxon>
        <taxon>Cephalochordata</taxon>
        <taxon>Leptocardii</taxon>
        <taxon>Amphioxiformes</taxon>
        <taxon>Branchiostomatidae</taxon>
        <taxon>Branchiostoma</taxon>
    </lineage>
</organism>
<evidence type="ECO:0000313" key="7">
    <source>
        <dbReference type="RefSeq" id="XP_035659194.1"/>
    </source>
</evidence>
<dbReference type="GeneID" id="118404253"/>
<sequence length="208" mass="22251">MADQGEIEKYMYSALDLARAALAKGEVPVGCVMVYQGQVVAQGHNRVNESKNATVHAEMVAVGQLLEWCMKVGLDKNEVLPIVQLYVTCEPCIMCAGALRLLNIPTVWYGCPNPRFGGCGSVLSVHSDRLESYGQQFKCIGGIFAEPCAALLKQFYGQQNPNAPNPKKKSEGRSTGLGGNLASNFGSAFGGSGDGSEYYAAGYGYTEF</sequence>
<dbReference type="Proteomes" id="UP000001554">
    <property type="component" value="Chromosome 17"/>
</dbReference>
<evidence type="ECO:0000256" key="2">
    <source>
        <dbReference type="ARBA" id="ARBA00022723"/>
    </source>
</evidence>
<dbReference type="OMA" id="PCQMCAG"/>
<comment type="cofactor">
    <cofactor evidence="1">
        <name>Zn(2+)</name>
        <dbReference type="ChEBI" id="CHEBI:29105"/>
    </cofactor>
</comment>
<dbReference type="RefSeq" id="XP_035659194.1">
    <property type="nucleotide sequence ID" value="XM_035803301.1"/>
</dbReference>
<protein>
    <submittedName>
        <fullName evidence="7">tRNA-specific adenosine deaminase 2-like isoform X1</fullName>
    </submittedName>
</protein>
<gene>
    <name evidence="7" type="primary">LOC118404253</name>
</gene>
<name>A0A9J7KEK9_BRAFL</name>